<dbReference type="CDD" id="cd18774">
    <property type="entry name" value="PDC2_HK_sensor"/>
    <property type="match status" value="1"/>
</dbReference>
<organism evidence="2 3">
    <name type="scientific">Entotheonella factor</name>
    <dbReference type="NCBI Taxonomy" id="1429438"/>
    <lineage>
        <taxon>Bacteria</taxon>
        <taxon>Pseudomonadati</taxon>
        <taxon>Nitrospinota/Tectimicrobiota group</taxon>
        <taxon>Candidatus Tectimicrobiota</taxon>
        <taxon>Candidatus Entotheonellia</taxon>
        <taxon>Candidatus Entotheonellales</taxon>
        <taxon>Candidatus Entotheonellaceae</taxon>
        <taxon>Candidatus Entotheonella</taxon>
    </lineage>
</organism>
<name>W4LXD4_ENTF1</name>
<keyword evidence="1" id="KW-0472">Membrane</keyword>
<dbReference type="AlphaFoldDB" id="W4LXD4"/>
<dbReference type="InterPro" id="IPR029151">
    <property type="entry name" value="Sensor-like_sf"/>
</dbReference>
<keyword evidence="1" id="KW-0812">Transmembrane</keyword>
<reference evidence="2 3" key="1">
    <citation type="journal article" date="2014" name="Nature">
        <title>An environmental bacterial taxon with a large and distinct metabolic repertoire.</title>
        <authorList>
            <person name="Wilson M.C."/>
            <person name="Mori T."/>
            <person name="Ruckert C."/>
            <person name="Uria A.R."/>
            <person name="Helf M.J."/>
            <person name="Takada K."/>
            <person name="Gernert C."/>
            <person name="Steffens U.A."/>
            <person name="Heycke N."/>
            <person name="Schmitt S."/>
            <person name="Rinke C."/>
            <person name="Helfrich E.J."/>
            <person name="Brachmann A.O."/>
            <person name="Gurgui C."/>
            <person name="Wakimoto T."/>
            <person name="Kracht M."/>
            <person name="Crusemann M."/>
            <person name="Hentschel U."/>
            <person name="Abe I."/>
            <person name="Matsunaga S."/>
            <person name="Kalinowski J."/>
            <person name="Takeyama H."/>
            <person name="Piel J."/>
        </authorList>
    </citation>
    <scope>NUCLEOTIDE SEQUENCE [LARGE SCALE GENOMIC DNA]</scope>
    <source>
        <strain evidence="3">TSY1</strain>
    </source>
</reference>
<protein>
    <recommendedName>
        <fullName evidence="4">Single cache domain-containing protein</fullName>
    </recommendedName>
</protein>
<gene>
    <name evidence="2" type="ORF">ETSY1_03715</name>
</gene>
<keyword evidence="3" id="KW-1185">Reference proteome</keyword>
<feature type="non-terminal residue" evidence="2">
    <location>
        <position position="1"/>
    </location>
</feature>
<proteinExistence type="predicted"/>
<sequence>LPLIISLGLGAIGLLVLLQHIEHLFLDQQIKAQAHQATQVVRLLENQLAQGKTPSAVVQQLQEQLATMPVSDTDFLCLLDPHGAVISHPDVALIGQSMSLKRMTSLESQAPKALRRQLAKGAKTTGWLYAQPCGYNPQIVYQKPVNGAPWTLSVHRNIQQLNQYMSRLRQQLLRIVIPIGLCILLGGVFLVRWLNYTQEQKIKNELEVMKSQYGTLIEQATDSILV</sequence>
<dbReference type="EMBL" id="AZHW01000147">
    <property type="protein sequence ID" value="ETX02401.1"/>
    <property type="molecule type" value="Genomic_DNA"/>
</dbReference>
<comment type="caution">
    <text evidence="2">The sequence shown here is derived from an EMBL/GenBank/DDBJ whole genome shotgun (WGS) entry which is preliminary data.</text>
</comment>
<evidence type="ECO:0000313" key="3">
    <source>
        <dbReference type="Proteomes" id="UP000019141"/>
    </source>
</evidence>
<dbReference type="SUPFAM" id="SSF103190">
    <property type="entry name" value="Sensory domain-like"/>
    <property type="match status" value="1"/>
</dbReference>
<evidence type="ECO:0000256" key="1">
    <source>
        <dbReference type="SAM" id="Phobius"/>
    </source>
</evidence>
<dbReference type="HOGENOM" id="CLU_1227010_0_0_7"/>
<accession>W4LXD4</accession>
<dbReference type="Proteomes" id="UP000019141">
    <property type="component" value="Unassembled WGS sequence"/>
</dbReference>
<dbReference type="Gene3D" id="3.30.450.20">
    <property type="entry name" value="PAS domain"/>
    <property type="match status" value="1"/>
</dbReference>
<evidence type="ECO:0000313" key="2">
    <source>
        <dbReference type="EMBL" id="ETX02401.1"/>
    </source>
</evidence>
<evidence type="ECO:0008006" key="4">
    <source>
        <dbReference type="Google" id="ProtNLM"/>
    </source>
</evidence>
<keyword evidence="1" id="KW-1133">Transmembrane helix</keyword>
<feature type="transmembrane region" description="Helical" evidence="1">
    <location>
        <begin position="172"/>
        <end position="194"/>
    </location>
</feature>